<sequence length="74" mass="8139">MDCWARPLGAVRPVDRPSWLTADPRTTASTRWPLAWASLSRSSTSMPQPSPGTKPLALASKVLQRPSAERARVR</sequence>
<organism evidence="2 3">
    <name type="scientific">Plesiocystis pacifica SIR-1</name>
    <dbReference type="NCBI Taxonomy" id="391625"/>
    <lineage>
        <taxon>Bacteria</taxon>
        <taxon>Pseudomonadati</taxon>
        <taxon>Myxococcota</taxon>
        <taxon>Polyangia</taxon>
        <taxon>Nannocystales</taxon>
        <taxon>Nannocystaceae</taxon>
        <taxon>Plesiocystis</taxon>
    </lineage>
</organism>
<evidence type="ECO:0000256" key="1">
    <source>
        <dbReference type="SAM" id="MobiDB-lite"/>
    </source>
</evidence>
<dbReference type="EMBL" id="ABCS01000172">
    <property type="protein sequence ID" value="EDM73822.1"/>
    <property type="molecule type" value="Genomic_DNA"/>
</dbReference>
<proteinExistence type="predicted"/>
<keyword evidence="3" id="KW-1185">Reference proteome</keyword>
<evidence type="ECO:0000313" key="3">
    <source>
        <dbReference type="Proteomes" id="UP000005801"/>
    </source>
</evidence>
<name>A6GJY2_9BACT</name>
<dbReference type="Proteomes" id="UP000005801">
    <property type="component" value="Unassembled WGS sequence"/>
</dbReference>
<comment type="caution">
    <text evidence="2">The sequence shown here is derived from an EMBL/GenBank/DDBJ whole genome shotgun (WGS) entry which is preliminary data.</text>
</comment>
<gene>
    <name evidence="2" type="ORF">PPSIR1_03263</name>
</gene>
<dbReference type="AlphaFoldDB" id="A6GJY2"/>
<reference evidence="2 3" key="1">
    <citation type="submission" date="2007-06" db="EMBL/GenBank/DDBJ databases">
        <authorList>
            <person name="Shimkets L."/>
            <person name="Ferriera S."/>
            <person name="Johnson J."/>
            <person name="Kravitz S."/>
            <person name="Beeson K."/>
            <person name="Sutton G."/>
            <person name="Rogers Y.-H."/>
            <person name="Friedman R."/>
            <person name="Frazier M."/>
            <person name="Venter J.C."/>
        </authorList>
    </citation>
    <scope>NUCLEOTIDE SEQUENCE [LARGE SCALE GENOMIC DNA]</scope>
    <source>
        <strain evidence="2 3">SIR-1</strain>
    </source>
</reference>
<feature type="region of interest" description="Disordered" evidence="1">
    <location>
        <begin position="39"/>
        <end position="74"/>
    </location>
</feature>
<accession>A6GJY2</accession>
<evidence type="ECO:0000313" key="2">
    <source>
        <dbReference type="EMBL" id="EDM73822.1"/>
    </source>
</evidence>
<protein>
    <submittedName>
        <fullName evidence="2">Uncharacterized protein</fullName>
    </submittedName>
</protein>